<dbReference type="Pfam" id="PF13966">
    <property type="entry name" value="zf-RVT"/>
    <property type="match status" value="1"/>
</dbReference>
<dbReference type="Pfam" id="PF13456">
    <property type="entry name" value="RVT_3"/>
    <property type="match status" value="1"/>
</dbReference>
<dbReference type="InterPro" id="IPR002156">
    <property type="entry name" value="RNaseH_domain"/>
</dbReference>
<reference evidence="4" key="2">
    <citation type="submission" date="2025-08" db="UniProtKB">
        <authorList>
            <consortium name="RefSeq"/>
        </authorList>
    </citation>
    <scope>IDENTIFICATION</scope>
    <source>
        <tissue evidence="4">Leaf</tissue>
    </source>
</reference>
<dbReference type="GO" id="GO:0004523">
    <property type="term" value="F:RNA-DNA hybrid ribonuclease activity"/>
    <property type="evidence" value="ECO:0007669"/>
    <property type="project" value="InterPro"/>
</dbReference>
<dbReference type="InterPro" id="IPR044730">
    <property type="entry name" value="RNase_H-like_dom_plant"/>
</dbReference>
<dbReference type="InterPro" id="IPR026960">
    <property type="entry name" value="RVT-Znf"/>
</dbReference>
<dbReference type="Proteomes" id="UP000504610">
    <property type="component" value="Chromosome 9"/>
</dbReference>
<keyword evidence="3" id="KW-1185">Reference proteome</keyword>
<evidence type="ECO:0000313" key="3">
    <source>
        <dbReference type="Proteomes" id="UP000504610"/>
    </source>
</evidence>
<dbReference type="InterPro" id="IPR012337">
    <property type="entry name" value="RNaseH-like_sf"/>
</dbReference>
<dbReference type="GO" id="GO:0003676">
    <property type="term" value="F:nucleic acid binding"/>
    <property type="evidence" value="ECO:0007669"/>
    <property type="project" value="InterPro"/>
</dbReference>
<feature type="domain" description="Reverse transcriptase zinc-binding" evidence="2">
    <location>
        <begin position="43"/>
        <end position="111"/>
    </location>
</feature>
<evidence type="ECO:0000259" key="1">
    <source>
        <dbReference type="Pfam" id="PF13456"/>
    </source>
</evidence>
<protein>
    <submittedName>
        <fullName evidence="4">Uncharacterized protein LOC130500217</fullName>
    </submittedName>
</protein>
<dbReference type="InterPro" id="IPR052929">
    <property type="entry name" value="RNase_H-like_EbsB-rel"/>
</dbReference>
<evidence type="ECO:0000259" key="2">
    <source>
        <dbReference type="Pfam" id="PF13966"/>
    </source>
</evidence>
<feature type="domain" description="RNase H type-1" evidence="1">
    <location>
        <begin position="221"/>
        <end position="342"/>
    </location>
</feature>
<dbReference type="KEGG" id="rsz:130500217"/>
<reference evidence="3" key="1">
    <citation type="journal article" date="2019" name="Database">
        <title>The radish genome database (RadishGD): an integrated information resource for radish genomics.</title>
        <authorList>
            <person name="Yu H.J."/>
            <person name="Baek S."/>
            <person name="Lee Y.J."/>
            <person name="Cho A."/>
            <person name="Mun J.H."/>
        </authorList>
    </citation>
    <scope>NUCLEOTIDE SEQUENCE [LARGE SCALE GENOMIC DNA]</scope>
    <source>
        <strain evidence="3">cv. WK10039</strain>
    </source>
</reference>
<dbReference type="InterPro" id="IPR036397">
    <property type="entry name" value="RNaseH_sf"/>
</dbReference>
<evidence type="ECO:0000313" key="4">
    <source>
        <dbReference type="RefSeq" id="XP_056850959.1"/>
    </source>
</evidence>
<dbReference type="SUPFAM" id="SSF53098">
    <property type="entry name" value="Ribonuclease H-like"/>
    <property type="match status" value="1"/>
</dbReference>
<organism evidence="3 4">
    <name type="scientific">Raphanus sativus</name>
    <name type="common">Radish</name>
    <name type="synonym">Raphanus raphanistrum var. sativus</name>
    <dbReference type="NCBI Taxonomy" id="3726"/>
    <lineage>
        <taxon>Eukaryota</taxon>
        <taxon>Viridiplantae</taxon>
        <taxon>Streptophyta</taxon>
        <taxon>Embryophyta</taxon>
        <taxon>Tracheophyta</taxon>
        <taxon>Spermatophyta</taxon>
        <taxon>Magnoliopsida</taxon>
        <taxon>eudicotyledons</taxon>
        <taxon>Gunneridae</taxon>
        <taxon>Pentapetalae</taxon>
        <taxon>rosids</taxon>
        <taxon>malvids</taxon>
        <taxon>Brassicales</taxon>
        <taxon>Brassicaceae</taxon>
        <taxon>Brassiceae</taxon>
        <taxon>Raphanus</taxon>
    </lineage>
</organism>
<dbReference type="PANTHER" id="PTHR47074:SF49">
    <property type="entry name" value="POLYNUCLEOTIDYL TRANSFERASE, RIBONUCLEASE H-LIKE SUPERFAMILY PROTEIN"/>
    <property type="match status" value="1"/>
</dbReference>
<accession>A0A9W3CHG0</accession>
<name>A0A9W3CHG0_RAPSA</name>
<dbReference type="RefSeq" id="XP_056850959.1">
    <property type="nucleotide sequence ID" value="XM_056994979.1"/>
</dbReference>
<dbReference type="CDD" id="cd06222">
    <property type="entry name" value="RNase_H_like"/>
    <property type="match status" value="1"/>
</dbReference>
<dbReference type="OrthoDB" id="1113780at2759"/>
<dbReference type="Gene3D" id="3.30.420.10">
    <property type="entry name" value="Ribonuclease H-like superfamily/Ribonuclease H"/>
    <property type="match status" value="1"/>
</dbReference>
<dbReference type="PANTHER" id="PTHR47074">
    <property type="entry name" value="BNAC02G40300D PROTEIN"/>
    <property type="match status" value="1"/>
</dbReference>
<sequence>MTGAPDSYVWYPVASGSYSAKSGYAAASALSLQTLDQPAALVPVNWKKHVWNVECPPKLKLLIWQALHDALPTGVNLEKRGVANNSTCVHCGAPETTEHLFLHCPFASQAWDLAPLKNPFVSTSYGSFYSALEASTLDICLPPTGCRVNIFFWIVWSLWITRNQLLFESRHISVPETVTKALAGAREWSLAQLKPDNPSESQKERSLPLIPSMPQGTINCNTDAAWNPTSQQACLGWIFTPQESMPLLPFQGSQFQIHVQSALAAEALAVRAALSHAIHLGITSIWIRSDSLELVRAITSVTKPKNLHGILLDIEALSSSLVFCFFSFTPKESNGPADSIAKVSLCNMNSTWAWA</sequence>
<gene>
    <name evidence="4" type="primary">LOC130500217</name>
</gene>
<dbReference type="AlphaFoldDB" id="A0A9W3CHG0"/>
<dbReference type="GeneID" id="130500217"/>
<proteinExistence type="predicted"/>